<protein>
    <recommendedName>
        <fullName evidence="4">Glycosyltransferase</fullName>
        <ecNumber evidence="4">2.4.1.-</ecNumber>
    </recommendedName>
</protein>
<dbReference type="PANTHER" id="PTHR11926:SF870">
    <property type="entry name" value="UDP-GLYCOSYLTRANSFERASE 75B1"/>
    <property type="match status" value="1"/>
</dbReference>
<dbReference type="GO" id="GO:0080044">
    <property type="term" value="F:quercetin 7-O-glucosyltransferase activity"/>
    <property type="evidence" value="ECO:0007669"/>
    <property type="project" value="TreeGrafter"/>
</dbReference>
<reference evidence="5 6" key="1">
    <citation type="submission" date="2017-09" db="EMBL/GenBank/DDBJ databases">
        <title>WGS assembly of Aquilegia coerulea Goldsmith.</title>
        <authorList>
            <person name="Hodges S."/>
            <person name="Kramer E."/>
            <person name="Nordborg M."/>
            <person name="Tomkins J."/>
            <person name="Borevitz J."/>
            <person name="Derieg N."/>
            <person name="Yan J."/>
            <person name="Mihaltcheva S."/>
            <person name="Hayes R.D."/>
            <person name="Rokhsar D."/>
        </authorList>
    </citation>
    <scope>NUCLEOTIDE SEQUENCE [LARGE SCALE GENOMIC DNA]</scope>
    <source>
        <strain evidence="6">cv. Goldsmith</strain>
    </source>
</reference>
<dbReference type="FunFam" id="3.40.50.2000:FF:000019">
    <property type="entry name" value="Glycosyltransferase"/>
    <property type="match status" value="1"/>
</dbReference>
<dbReference type="GO" id="GO:0080043">
    <property type="term" value="F:quercetin 3-O-glucosyltransferase activity"/>
    <property type="evidence" value="ECO:0007669"/>
    <property type="project" value="TreeGrafter"/>
</dbReference>
<dbReference type="Gene3D" id="3.40.50.2000">
    <property type="entry name" value="Glycogen Phosphorylase B"/>
    <property type="match status" value="2"/>
</dbReference>
<organism evidence="5 6">
    <name type="scientific">Aquilegia coerulea</name>
    <name type="common">Rocky mountain columbine</name>
    <dbReference type="NCBI Taxonomy" id="218851"/>
    <lineage>
        <taxon>Eukaryota</taxon>
        <taxon>Viridiplantae</taxon>
        <taxon>Streptophyta</taxon>
        <taxon>Embryophyta</taxon>
        <taxon>Tracheophyta</taxon>
        <taxon>Spermatophyta</taxon>
        <taxon>Magnoliopsida</taxon>
        <taxon>Ranunculales</taxon>
        <taxon>Ranunculaceae</taxon>
        <taxon>Thalictroideae</taxon>
        <taxon>Aquilegia</taxon>
    </lineage>
</organism>
<evidence type="ECO:0000256" key="1">
    <source>
        <dbReference type="ARBA" id="ARBA00009995"/>
    </source>
</evidence>
<evidence type="ECO:0000313" key="6">
    <source>
        <dbReference type="Proteomes" id="UP000230069"/>
    </source>
</evidence>
<dbReference type="InterPro" id="IPR002213">
    <property type="entry name" value="UDP_glucos_trans"/>
</dbReference>
<dbReference type="Pfam" id="PF00201">
    <property type="entry name" value="UDPGT"/>
    <property type="match status" value="1"/>
</dbReference>
<keyword evidence="3" id="KW-0328">Glycosyltransferase</keyword>
<keyword evidence="6" id="KW-1185">Reference proteome</keyword>
<dbReference type="EC" id="2.4.1.-" evidence="4"/>
<proteinExistence type="inferred from homology"/>
<dbReference type="InParanoid" id="A0A2G5CXH2"/>
<dbReference type="OrthoDB" id="5835829at2759"/>
<keyword evidence="2 3" id="KW-0808">Transferase</keyword>
<evidence type="ECO:0000256" key="3">
    <source>
        <dbReference type="RuleBase" id="RU003718"/>
    </source>
</evidence>
<dbReference type="FunCoup" id="A0A2G5CXH2">
    <property type="interactions" value="108"/>
</dbReference>
<dbReference type="CDD" id="cd03784">
    <property type="entry name" value="GT1_Gtf-like"/>
    <property type="match status" value="1"/>
</dbReference>
<dbReference type="EMBL" id="KZ305051">
    <property type="protein sequence ID" value="PIA35958.1"/>
    <property type="molecule type" value="Genomic_DNA"/>
</dbReference>
<dbReference type="PROSITE" id="PS00375">
    <property type="entry name" value="UDPGT"/>
    <property type="match status" value="1"/>
</dbReference>
<dbReference type="InterPro" id="IPR035595">
    <property type="entry name" value="UDP_glycos_trans_CS"/>
</dbReference>
<dbReference type="AlphaFoldDB" id="A0A2G5CXH2"/>
<evidence type="ECO:0000313" key="5">
    <source>
        <dbReference type="EMBL" id="PIA35958.1"/>
    </source>
</evidence>
<dbReference type="PANTHER" id="PTHR11926">
    <property type="entry name" value="GLUCOSYL/GLUCURONOSYL TRANSFERASES"/>
    <property type="match status" value="1"/>
</dbReference>
<accession>A0A2G5CXH2</accession>
<evidence type="ECO:0000256" key="2">
    <source>
        <dbReference type="ARBA" id="ARBA00022679"/>
    </source>
</evidence>
<name>A0A2G5CXH2_AQUCA</name>
<gene>
    <name evidence="5" type="ORF">AQUCO_03400094v1</name>
</gene>
<comment type="similarity">
    <text evidence="1 3">Belongs to the UDP-glycosyltransferase family.</text>
</comment>
<sequence>MVKQENQNHYLLVTFPAQGHINPALQFAKRLTSTGGHVTFVTSVHGQKRILNKSTLISDGITFSPFSDGYDDGFKSTDGGNNDEAVDRYMSEIRRCGKEALVDLVVAHANGHRPITCLVYTLLLPWAAEVAREYQLQSALLWIQPATVFDVYYYYFSGYSELINDNINDPFYSIQLPGLPLLKSQDLPSFFLPSNTYSFGLKLFQEQFALLLEETESFQILVNTFDELEPESLKAIDKFKISGIGPLVPSAFLVDKGMSDKSSEGDTRDYMEWLSSKDKSSVVYVSFGSIAVLTNKQMAELARGLVDSGRPFLWVIRSGENEPKQQDKDENERYKEILLEEHKGMIVPWCSQVEVLNHTSIGCFVTHCGWNSTLESISMGVPVVAFPQWTDQGTNAKLIEDVWKMGVRVRPSDEEDKIIKSEEVIRCLKEVMEGEKGEEFRKNAKKWKELAREAVKEGGSSERNLRAFVEQIGRQ</sequence>
<dbReference type="SUPFAM" id="SSF53756">
    <property type="entry name" value="UDP-Glycosyltransferase/glycogen phosphorylase"/>
    <property type="match status" value="1"/>
</dbReference>
<dbReference type="Proteomes" id="UP000230069">
    <property type="component" value="Unassembled WGS sequence"/>
</dbReference>
<evidence type="ECO:0000256" key="4">
    <source>
        <dbReference type="RuleBase" id="RU362057"/>
    </source>
</evidence>
<dbReference type="STRING" id="218851.A0A2G5CXH2"/>